<dbReference type="RefSeq" id="XP_052947979.1">
    <property type="nucleotide sequence ID" value="XM_053092066.1"/>
</dbReference>
<evidence type="ECO:0000256" key="5">
    <source>
        <dbReference type="SAM" id="MobiDB-lite"/>
    </source>
</evidence>
<organism evidence="6 7">
    <name type="scientific">Dioszegia hungarica</name>
    <dbReference type="NCBI Taxonomy" id="4972"/>
    <lineage>
        <taxon>Eukaryota</taxon>
        <taxon>Fungi</taxon>
        <taxon>Dikarya</taxon>
        <taxon>Basidiomycota</taxon>
        <taxon>Agaricomycotina</taxon>
        <taxon>Tremellomycetes</taxon>
        <taxon>Tremellales</taxon>
        <taxon>Bulleribasidiaceae</taxon>
        <taxon>Dioszegia</taxon>
    </lineage>
</organism>
<dbReference type="Proteomes" id="UP001164286">
    <property type="component" value="Unassembled WGS sequence"/>
</dbReference>
<dbReference type="GO" id="GO:0022625">
    <property type="term" value="C:cytosolic large ribosomal subunit"/>
    <property type="evidence" value="ECO:0007669"/>
    <property type="project" value="TreeGrafter"/>
</dbReference>
<dbReference type="EMBL" id="JAKWFO010000003">
    <property type="protein sequence ID" value="KAI9638202.1"/>
    <property type="molecule type" value="Genomic_DNA"/>
</dbReference>
<feature type="compositionally biased region" description="Basic residues" evidence="5">
    <location>
        <begin position="30"/>
        <end position="41"/>
    </location>
</feature>
<dbReference type="InterPro" id="IPR018256">
    <property type="entry name" value="Ribosomal_eL13_CS"/>
</dbReference>
<keyword evidence="2 4" id="KW-0689">Ribosomal protein</keyword>
<evidence type="ECO:0000256" key="1">
    <source>
        <dbReference type="ARBA" id="ARBA00005640"/>
    </source>
</evidence>
<dbReference type="PANTHER" id="PTHR11722:SF0">
    <property type="entry name" value="LARGE RIBOSOMAL SUBUNIT PROTEIN EL13"/>
    <property type="match status" value="1"/>
</dbReference>
<dbReference type="AlphaFoldDB" id="A0AA38LVT9"/>
<evidence type="ECO:0000256" key="4">
    <source>
        <dbReference type="RuleBase" id="RU000572"/>
    </source>
</evidence>
<reference evidence="6" key="1">
    <citation type="journal article" date="2022" name="G3 (Bethesda)">
        <title>High quality genome of the basidiomycete yeast Dioszegia hungarica PDD-24b-2 isolated from cloud water.</title>
        <authorList>
            <person name="Jarrige D."/>
            <person name="Haridas S."/>
            <person name="Bleykasten-Grosshans C."/>
            <person name="Joly M."/>
            <person name="Nadalig T."/>
            <person name="Sancelme M."/>
            <person name="Vuilleumier S."/>
            <person name="Grigoriev I.V."/>
            <person name="Amato P."/>
            <person name="Bringel F."/>
        </authorList>
    </citation>
    <scope>NUCLEOTIDE SEQUENCE</scope>
    <source>
        <strain evidence="6">PDD-24b-2</strain>
    </source>
</reference>
<accession>A0AA38LVT9</accession>
<dbReference type="Gene3D" id="1.20.5.110">
    <property type="match status" value="1"/>
</dbReference>
<dbReference type="InterPro" id="IPR001380">
    <property type="entry name" value="Ribosomal_eL13"/>
</dbReference>
<dbReference type="GO" id="GO:0006412">
    <property type="term" value="P:translation"/>
    <property type="evidence" value="ECO:0007669"/>
    <property type="project" value="InterPro"/>
</dbReference>
<feature type="region of interest" description="Disordered" evidence="5">
    <location>
        <begin position="180"/>
        <end position="206"/>
    </location>
</feature>
<dbReference type="GO" id="GO:0003735">
    <property type="term" value="F:structural constituent of ribosome"/>
    <property type="evidence" value="ECO:0007669"/>
    <property type="project" value="InterPro"/>
</dbReference>
<dbReference type="GO" id="GO:0003723">
    <property type="term" value="F:RNA binding"/>
    <property type="evidence" value="ECO:0007669"/>
    <property type="project" value="TreeGrafter"/>
</dbReference>
<protein>
    <recommendedName>
        <fullName evidence="4">60S ribosomal protein L13</fullName>
    </recommendedName>
</protein>
<comment type="similarity">
    <text evidence="1 4">Belongs to the eukaryotic ribosomal protein eL13 family.</text>
</comment>
<dbReference type="HAMAP" id="MF_00499">
    <property type="entry name" value="Ribosomal_eL13"/>
    <property type="match status" value="1"/>
</dbReference>
<proteinExistence type="inferred from homology"/>
<dbReference type="GeneID" id="77731271"/>
<comment type="caution">
    <text evidence="6">The sequence shown here is derived from an EMBL/GenBank/DDBJ whole genome shotgun (WGS) entry which is preliminary data.</text>
</comment>
<dbReference type="PANTHER" id="PTHR11722">
    <property type="entry name" value="60S RIBOSOMAL PROTEIN L13"/>
    <property type="match status" value="1"/>
</dbReference>
<dbReference type="Pfam" id="PF01294">
    <property type="entry name" value="Ribosomal_L13e"/>
    <property type="match status" value="1"/>
</dbReference>
<evidence type="ECO:0000256" key="2">
    <source>
        <dbReference type="ARBA" id="ARBA00022980"/>
    </source>
</evidence>
<gene>
    <name evidence="6" type="ORF">MKK02DRAFT_42590</name>
</gene>
<sequence>MVKHNNQLPKNHFHKDWQRRVKTWFDQPGRKKSRRTARSKKALATGAQPLQRLRSVVRCPTQRYNIRVREGRGFTLSELKLAGVPRKQAKGLGIVVDHRRRSKSEEGQNLNVERLKEYRSRLVVFPRKAGKPKSGDAQGDDLTSHITRTLPGLPSVYEAEAPRAIESGEKDVQAFKALREARAGQRSEGARQKRLAAKAAEEAAKK</sequence>
<dbReference type="PROSITE" id="PS01104">
    <property type="entry name" value="RIBOSOMAL_L13E"/>
    <property type="match status" value="1"/>
</dbReference>
<feature type="region of interest" description="Disordered" evidence="5">
    <location>
        <begin position="128"/>
        <end position="148"/>
    </location>
</feature>
<feature type="region of interest" description="Disordered" evidence="5">
    <location>
        <begin position="1"/>
        <end position="47"/>
    </location>
</feature>
<keyword evidence="7" id="KW-1185">Reference proteome</keyword>
<name>A0AA38LVT9_9TREE</name>
<evidence type="ECO:0000313" key="7">
    <source>
        <dbReference type="Proteomes" id="UP001164286"/>
    </source>
</evidence>
<evidence type="ECO:0000256" key="3">
    <source>
        <dbReference type="ARBA" id="ARBA00023274"/>
    </source>
</evidence>
<keyword evidence="3 4" id="KW-0687">Ribonucleoprotein</keyword>
<feature type="compositionally biased region" description="Basic and acidic residues" evidence="5">
    <location>
        <begin position="180"/>
        <end position="191"/>
    </location>
</feature>
<evidence type="ECO:0000313" key="6">
    <source>
        <dbReference type="EMBL" id="KAI9638202.1"/>
    </source>
</evidence>